<dbReference type="KEGG" id="pdm:ADU72_0573"/>
<dbReference type="PANTHER" id="PTHR32502">
    <property type="entry name" value="N-ACETYLGALACTOSAMINE PERMEASE II COMPONENT-RELATED"/>
    <property type="match status" value="1"/>
</dbReference>
<dbReference type="Pfam" id="PF01380">
    <property type="entry name" value="SIS"/>
    <property type="match status" value="1"/>
</dbReference>
<dbReference type="Gene3D" id="3.40.50.10490">
    <property type="entry name" value="Glucose-6-phosphate isomerase like protein, domain 1"/>
    <property type="match status" value="2"/>
</dbReference>
<evidence type="ECO:0000313" key="6">
    <source>
        <dbReference type="EMBL" id="AMV63543.1"/>
    </source>
</evidence>
<keyword evidence="8" id="KW-1185">Reference proteome</keyword>
<dbReference type="EMBL" id="CP012275">
    <property type="protein sequence ID" value="AMV63543.1"/>
    <property type="molecule type" value="Genomic_DNA"/>
</dbReference>
<dbReference type="CDD" id="cd05010">
    <property type="entry name" value="SIS_AgaS_like"/>
    <property type="match status" value="1"/>
</dbReference>
<comment type="similarity">
    <text evidence="1">Belongs to the SIS family. AgaS subfamily.</text>
</comment>
<dbReference type="InterPro" id="IPR035466">
    <property type="entry name" value="GlmS/AgaS_SIS"/>
</dbReference>
<evidence type="ECO:0000313" key="9">
    <source>
        <dbReference type="Proteomes" id="UP000076405"/>
    </source>
</evidence>
<evidence type="ECO:0000256" key="1">
    <source>
        <dbReference type="ARBA" id="ARBA00007748"/>
    </source>
</evidence>
<dbReference type="InterPro" id="IPR050303">
    <property type="entry name" value="GatZ_KbaZ_carbometab"/>
</dbReference>
<keyword evidence="6" id="KW-0413">Isomerase</keyword>
<dbReference type="PANTHER" id="PTHR32502:SF3">
    <property type="entry name" value="D-GALACTOSAMINE-6-PHOSPHATE DEAMINASE AGAS-RELATED"/>
    <property type="match status" value="1"/>
</dbReference>
<dbReference type="GO" id="GO:0016853">
    <property type="term" value="F:isomerase activity"/>
    <property type="evidence" value="ECO:0007669"/>
    <property type="project" value="UniProtKB-KW"/>
</dbReference>
<keyword evidence="3" id="KW-0378">Hydrolase</keyword>
<feature type="domain" description="SIS" evidence="5">
    <location>
        <begin position="223"/>
        <end position="371"/>
    </location>
</feature>
<dbReference type="GO" id="GO:0016787">
    <property type="term" value="F:hydrolase activity"/>
    <property type="evidence" value="ECO:0007669"/>
    <property type="project" value="UniProtKB-KW"/>
</dbReference>
<evidence type="ECO:0000313" key="8">
    <source>
        <dbReference type="Proteomes" id="UP000076244"/>
    </source>
</evidence>
<dbReference type="PROSITE" id="PS51464">
    <property type="entry name" value="SIS"/>
    <property type="match status" value="2"/>
</dbReference>
<comment type="catalytic activity">
    <reaction evidence="4">
        <text>D-galactosamine 6-phosphate + H2O = D-tagatopyranose 1-phosphate + NH4(+)</text>
        <dbReference type="Rhea" id="RHEA:47680"/>
        <dbReference type="ChEBI" id="CHEBI:15377"/>
        <dbReference type="ChEBI" id="CHEBI:28938"/>
        <dbReference type="ChEBI" id="CHEBI:71674"/>
        <dbReference type="ChEBI" id="CHEBI:138150"/>
    </reaction>
</comment>
<dbReference type="InterPro" id="IPR035464">
    <property type="entry name" value="SIS_AgaS"/>
</dbReference>
<protein>
    <submittedName>
        <fullName evidence="6">Galactosamine-6-phosphate isomerase</fullName>
        <ecNumber evidence="6">5.3.1.-</ecNumber>
    </submittedName>
</protein>
<evidence type="ECO:0000313" key="7">
    <source>
        <dbReference type="EMBL" id="AMV66518.1"/>
    </source>
</evidence>
<reference evidence="8 9" key="1">
    <citation type="journal article" date="2016" name="PLoS ONE">
        <title>The Identification of Novel Diagnostic Marker Genes for the Detection of Beer Spoiling Pediococcus damnosus Strains Using the BlAst Diagnostic Gene findEr.</title>
        <authorList>
            <person name="Behr J."/>
            <person name="Geissler A.J."/>
            <person name="Schmid J."/>
            <person name="Zehe A."/>
            <person name="Vogel R.F."/>
        </authorList>
    </citation>
    <scope>NUCLEOTIDE SEQUENCE [LARGE SCALE GENOMIC DNA]</scope>
    <source>
        <strain evidence="6 9">TMW 2.1533</strain>
        <strain evidence="7 8">TMW 2.1535</strain>
    </source>
</reference>
<dbReference type="RefSeq" id="WP_046870879.1">
    <property type="nucleotide sequence ID" value="NZ_BAAAXI010000011.1"/>
</dbReference>
<dbReference type="GO" id="GO:0005886">
    <property type="term" value="C:plasma membrane"/>
    <property type="evidence" value="ECO:0007669"/>
    <property type="project" value="TreeGrafter"/>
</dbReference>
<dbReference type="AlphaFoldDB" id="A0A0R2HT63"/>
<dbReference type="SUPFAM" id="SSF53697">
    <property type="entry name" value="SIS domain"/>
    <property type="match status" value="1"/>
</dbReference>
<evidence type="ECO:0000256" key="4">
    <source>
        <dbReference type="ARBA" id="ARBA00029292"/>
    </source>
</evidence>
<dbReference type="InterPro" id="IPR001347">
    <property type="entry name" value="SIS_dom"/>
</dbReference>
<organism evidence="6 9">
    <name type="scientific">Pediococcus damnosus</name>
    <dbReference type="NCBI Taxonomy" id="51663"/>
    <lineage>
        <taxon>Bacteria</taxon>
        <taxon>Bacillati</taxon>
        <taxon>Bacillota</taxon>
        <taxon>Bacilli</taxon>
        <taxon>Lactobacillales</taxon>
        <taxon>Lactobacillaceae</taxon>
        <taxon>Pediococcus</taxon>
    </lineage>
</organism>
<dbReference type="EMBL" id="CP012288">
    <property type="protein sequence ID" value="AMV66518.1"/>
    <property type="molecule type" value="Genomic_DNA"/>
</dbReference>
<feature type="domain" description="SIS" evidence="5">
    <location>
        <begin position="49"/>
        <end position="219"/>
    </location>
</feature>
<dbReference type="GO" id="GO:0009401">
    <property type="term" value="P:phosphoenolpyruvate-dependent sugar phosphotransferase system"/>
    <property type="evidence" value="ECO:0007669"/>
    <property type="project" value="TreeGrafter"/>
</dbReference>
<evidence type="ECO:0000259" key="5">
    <source>
        <dbReference type="PROSITE" id="PS51464"/>
    </source>
</evidence>
<evidence type="ECO:0000256" key="3">
    <source>
        <dbReference type="ARBA" id="ARBA00022801"/>
    </source>
</evidence>
<dbReference type="Proteomes" id="UP000076244">
    <property type="component" value="Chromosome"/>
</dbReference>
<proteinExistence type="inferred from homology"/>
<accession>A0A0R2HT63</accession>
<dbReference type="GO" id="GO:1901135">
    <property type="term" value="P:carbohydrate derivative metabolic process"/>
    <property type="evidence" value="ECO:0007669"/>
    <property type="project" value="InterPro"/>
</dbReference>
<dbReference type="GO" id="GO:0097367">
    <property type="term" value="F:carbohydrate derivative binding"/>
    <property type="evidence" value="ECO:0007669"/>
    <property type="project" value="InterPro"/>
</dbReference>
<dbReference type="InterPro" id="IPR046348">
    <property type="entry name" value="SIS_dom_sf"/>
</dbReference>
<dbReference type="EC" id="5.3.1.-" evidence="6"/>
<name>A0A0R2HT63_9LACO</name>
<dbReference type="OrthoDB" id="9779207at2"/>
<dbReference type="CDD" id="cd05008">
    <property type="entry name" value="SIS_GlmS_GlmD_1"/>
    <property type="match status" value="1"/>
</dbReference>
<dbReference type="Proteomes" id="UP000076405">
    <property type="component" value="Chromosome"/>
</dbReference>
<keyword evidence="2" id="KW-0677">Repeat</keyword>
<gene>
    <name evidence="6" type="ORF">ADU70_2077</name>
    <name evidence="7" type="ORF">ADU72_0573</name>
</gene>
<evidence type="ECO:0000256" key="2">
    <source>
        <dbReference type="ARBA" id="ARBA00022737"/>
    </source>
</evidence>
<sequence>MFSKNDAELKKMGAIITTREIQQQPELWHEAWDNYQNSKTEISKFLDGIASQTKEAVRVVFVGAGSSAYVGDTLVPYLQANGNRHQFRFEAIDTTKIVSTPHDYLEADTPTLLVSFARSGNSPESVATVDLAEKLVKHLWQLTITCAPEGKLAKHAEDDANNLVLLQPARSNDKGFAMTGSFSCMMLTSLFVFDAKHTDHQKAIYVDQITKMGSEVIDREAEVKKVVDTDFERIIYLGSGGLTGLTREAQLKVLELTAGQKATMFDSSMGFRHGPKSFVNDKALVFDFISNDAYTRQYDVDILNEVQGDHIAPVVFGIGVPSKQNFDGQGFTFTNGNDQLPDGYMAFPDIMFAQTLALMTSVKVGNTPDTPSATGTVNRVVKGVTIHSLD</sequence>
<dbReference type="GeneID" id="57275850"/>